<feature type="region of interest" description="Disordered" evidence="6">
    <location>
        <begin position="230"/>
        <end position="260"/>
    </location>
</feature>
<dbReference type="OrthoDB" id="4097008at2759"/>
<protein>
    <recommendedName>
        <fullName evidence="4">Inheritance of peroxisomes protein 1</fullName>
    </recommendedName>
</protein>
<feature type="compositionally biased region" description="Low complexity" evidence="6">
    <location>
        <begin position="245"/>
        <end position="259"/>
    </location>
</feature>
<evidence type="ECO:0000256" key="1">
    <source>
        <dbReference type="ARBA" id="ARBA00003594"/>
    </source>
</evidence>
<reference evidence="7 8" key="1">
    <citation type="journal article" date="2009" name="Nature">
        <title>Evolution of pathogenicity and sexual reproduction in eight Candida genomes.</title>
        <authorList>
            <person name="Butler G."/>
            <person name="Rasmussen M.D."/>
            <person name="Lin M.F."/>
            <person name="Santos M.A."/>
            <person name="Sakthikumar S."/>
            <person name="Munro C.A."/>
            <person name="Rheinbay E."/>
            <person name="Grabherr M."/>
            <person name="Forche A."/>
            <person name="Reedy J.L."/>
            <person name="Agrafioti I."/>
            <person name="Arnaud M.B."/>
            <person name="Bates S."/>
            <person name="Brown A.J."/>
            <person name="Brunke S."/>
            <person name="Costanzo M.C."/>
            <person name="Fitzpatrick D.A."/>
            <person name="de Groot P.W."/>
            <person name="Harris D."/>
            <person name="Hoyer L.L."/>
            <person name="Hube B."/>
            <person name="Klis F.M."/>
            <person name="Kodira C."/>
            <person name="Lennard N."/>
            <person name="Logue M.E."/>
            <person name="Martin R."/>
            <person name="Neiman A.M."/>
            <person name="Nikolaou E."/>
            <person name="Quail M.A."/>
            <person name="Quinn J."/>
            <person name="Santos M.C."/>
            <person name="Schmitzberger F.F."/>
            <person name="Sherlock G."/>
            <person name="Shah P."/>
            <person name="Silverstein K.A."/>
            <person name="Skrzypek M.S."/>
            <person name="Soll D."/>
            <person name="Staggs R."/>
            <person name="Stansfield I."/>
            <person name="Stumpf M.P."/>
            <person name="Sudbery P.E."/>
            <person name="Srikantha T."/>
            <person name="Zeng Q."/>
            <person name="Berman J."/>
            <person name="Berriman M."/>
            <person name="Heitman J."/>
            <person name="Gow N.A."/>
            <person name="Lorenz M.C."/>
            <person name="Birren B.W."/>
            <person name="Kellis M."/>
            <person name="Cuomo C.A."/>
        </authorList>
    </citation>
    <scope>NUCLEOTIDE SEQUENCE [LARGE SCALE GENOMIC DNA]</scope>
    <source>
        <strain evidence="7 8">WO-1</strain>
    </source>
</reference>
<feature type="compositionally biased region" description="Pro residues" evidence="6">
    <location>
        <begin position="182"/>
        <end position="191"/>
    </location>
</feature>
<dbReference type="OMA" id="YWKIFIN"/>
<evidence type="ECO:0000313" key="8">
    <source>
        <dbReference type="Proteomes" id="UP000001429"/>
    </source>
</evidence>
<feature type="compositionally biased region" description="Basic residues" evidence="6">
    <location>
        <begin position="116"/>
        <end position="133"/>
    </location>
</feature>
<feature type="region of interest" description="Disordered" evidence="6">
    <location>
        <begin position="599"/>
        <end position="619"/>
    </location>
</feature>
<dbReference type="VEuPathDB" id="FungiDB:CAWG_05547"/>
<gene>
    <name evidence="7" type="ORF">CAWG_05547</name>
</gene>
<keyword evidence="8" id="KW-1185">Reference proteome</keyword>
<evidence type="ECO:0000256" key="6">
    <source>
        <dbReference type="SAM" id="MobiDB-lite"/>
    </source>
</evidence>
<dbReference type="AlphaFoldDB" id="C4YTQ2"/>
<name>C4YTQ2_CANAW</name>
<feature type="compositionally biased region" description="Polar residues" evidence="6">
    <location>
        <begin position="134"/>
        <end position="147"/>
    </location>
</feature>
<evidence type="ECO:0000256" key="4">
    <source>
        <dbReference type="ARBA" id="ARBA00021397"/>
    </source>
</evidence>
<comment type="similarity">
    <text evidence="3">Belongs to the INP1 family.</text>
</comment>
<evidence type="ECO:0000256" key="3">
    <source>
        <dbReference type="ARBA" id="ARBA00010707"/>
    </source>
</evidence>
<keyword evidence="5" id="KW-0472">Membrane</keyword>
<accession>C4YTQ2</accession>
<comment type="subcellular location">
    <subcellularLocation>
        <location evidence="2">Peroxisome membrane</location>
        <topology evidence="2">Peripheral membrane protein</topology>
    </subcellularLocation>
</comment>
<dbReference type="Pfam" id="PF12634">
    <property type="entry name" value="Inp1"/>
    <property type="match status" value="1"/>
</dbReference>
<dbReference type="GO" id="GO:0045033">
    <property type="term" value="P:peroxisome inheritance"/>
    <property type="evidence" value="ECO:0007669"/>
    <property type="project" value="InterPro"/>
</dbReference>
<feature type="compositionally biased region" description="Polar residues" evidence="6">
    <location>
        <begin position="96"/>
        <end position="115"/>
    </location>
</feature>
<evidence type="ECO:0000256" key="5">
    <source>
        <dbReference type="ARBA" id="ARBA00023136"/>
    </source>
</evidence>
<comment type="function">
    <text evidence="1">Required for peroxisome inheritance.</text>
</comment>
<proteinExistence type="inferred from homology"/>
<dbReference type="EMBL" id="CM000313">
    <property type="protein sequence ID" value="EEQ46993.1"/>
    <property type="molecule type" value="Genomic_DNA"/>
</dbReference>
<organism evidence="7 8">
    <name type="scientific">Candida albicans (strain WO-1)</name>
    <name type="common">Yeast</name>
    <dbReference type="NCBI Taxonomy" id="294748"/>
    <lineage>
        <taxon>Eukaryota</taxon>
        <taxon>Fungi</taxon>
        <taxon>Dikarya</taxon>
        <taxon>Ascomycota</taxon>
        <taxon>Saccharomycotina</taxon>
        <taxon>Pichiomycetes</taxon>
        <taxon>Debaryomycetaceae</taxon>
        <taxon>Candida/Lodderomyces clade</taxon>
        <taxon>Candida</taxon>
    </lineage>
</organism>
<evidence type="ECO:0000256" key="2">
    <source>
        <dbReference type="ARBA" id="ARBA00004421"/>
    </source>
</evidence>
<feature type="region of interest" description="Disordered" evidence="6">
    <location>
        <begin position="96"/>
        <end position="198"/>
    </location>
</feature>
<sequence length="772" mass="88767">MRVKKGKHKKKISEELINKNHFHSSFTPFPIKFWWISSLLLINVICNTNFATATTIDTITTTSIKRSTDQIAFEHIFPQSFFLFYFLSVTMANPTTHDNSIDDNTNATSQKFTSNTKRKNKRNKQRYKNKSQHFNKPTESSQKSPESSIMADDDVTDHQVQQQTTDRDNSTNLNMTTVTTTTPPPPPPPPQHAQEANVYKSPRKEAIMRYKQNHDNTFNQLFDIKENLKSKENDDKQSQLQQATGGNQVNSNHNNGNHNISLDLDEKVTLFKYKSSKILELVNQNNANGSLLAHGIFEIFQLHQGDVTYLSCGNNFIYPLLPKIKVFRINSNQFLLPLVNPERYWKIFINSEELNVINNLINVFQRNVQFISLHESENKNAPEPKSQFEFTDSINTKPKELESPPRNIYISNEIPDSPPSAPISPGHIQTTFHLSPQGRVASHQHRQQQGQAFPDTLSQPHLYKKESMQSLNTNIACLDINSKLLLHQPKPKKPLSSNQAYNLRHNQNQNQNYNHNHGHSQKYPAIDEKSESSMDSLLDEYEENIHKSMTIASRPQSRQPSIVSAHHKRLPATHYNRSHYNNQGNLNDDGVAQYYPTETRTQQFPQSNNGHNRSRRSSKSDLYINESGWMEPNLNSQTHNYNNNNYKKIPKSRSTYSINSATTDLYQIYKNIPLRNSEIDRRDEDSKSIKSMSRLPSARTLSIYQSDMNRRRQSAYFASTAKTNPKLNSDVKLNSQEIYRMLSSKPDKPVLKTPMNDNAVKNSGFAARLFGW</sequence>
<feature type="region of interest" description="Disordered" evidence="6">
    <location>
        <begin position="378"/>
        <end position="431"/>
    </location>
</feature>
<evidence type="ECO:0000313" key="7">
    <source>
        <dbReference type="EMBL" id="EEQ46993.1"/>
    </source>
</evidence>
<dbReference type="InterPro" id="IPR024758">
    <property type="entry name" value="Inp1"/>
</dbReference>
<dbReference type="GO" id="GO:0005780">
    <property type="term" value="C:extrinsic component of intraperoxisomal membrane"/>
    <property type="evidence" value="ECO:0007669"/>
    <property type="project" value="InterPro"/>
</dbReference>
<dbReference type="Proteomes" id="UP000001429">
    <property type="component" value="Chromosome 7"/>
</dbReference>
<dbReference type="PaxDb" id="5476-C4YTQ2"/>
<dbReference type="HOGENOM" id="CLU_025507_0_0_1"/>